<evidence type="ECO:0000313" key="2">
    <source>
        <dbReference type="EMBL" id="PAS92131.1"/>
    </source>
</evidence>
<reference evidence="2 3" key="2">
    <citation type="submission" date="2017-07" db="EMBL/GenBank/DDBJ databases">
        <title>Candidatus Dactylopiibacterium carminicum, a nitrogen-fixing symbiont of the cochineal insect Dactylopius coccus and Dactylopius opuntiae (Hemiptera: Coccoidea: Dactylopiidae).</title>
        <authorList>
            <person name="Vera A."/>
        </authorList>
    </citation>
    <scope>NUCLEOTIDE SEQUENCE [LARGE SCALE GENOMIC DNA]</scope>
    <source>
        <strain evidence="2 3">NFDCM</strain>
    </source>
</reference>
<dbReference type="RefSeq" id="WP_095525375.1">
    <property type="nucleotide sequence ID" value="NZ_MDUX01000050.1"/>
</dbReference>
<gene>
    <name evidence="1" type="ORF">BGI27_13390</name>
    <name evidence="2" type="ORF">CGU29_12760</name>
</gene>
<comment type="caution">
    <text evidence="2">The sequence shown here is derived from an EMBL/GenBank/DDBJ whole genome shotgun (WGS) entry which is preliminary data.</text>
</comment>
<organism evidence="2 3">
    <name type="scientific">Candidatus Dactylopiibacterium carminicum</name>
    <dbReference type="NCBI Taxonomy" id="857335"/>
    <lineage>
        <taxon>Bacteria</taxon>
        <taxon>Pseudomonadati</taxon>
        <taxon>Pseudomonadota</taxon>
        <taxon>Betaproteobacteria</taxon>
        <taxon>Rhodocyclales</taxon>
        <taxon>Rhodocyclaceae</taxon>
        <taxon>Candidatus Dactylopiibacterium</taxon>
    </lineage>
</organism>
<dbReference type="EMBL" id="NMRN01000046">
    <property type="protein sequence ID" value="PAS92131.1"/>
    <property type="molecule type" value="Genomic_DNA"/>
</dbReference>
<evidence type="ECO:0000313" key="1">
    <source>
        <dbReference type="EMBL" id="KAF7598384.1"/>
    </source>
</evidence>
<dbReference type="Proteomes" id="UP000623509">
    <property type="component" value="Unassembled WGS sequence"/>
</dbReference>
<dbReference type="OrthoDB" id="9182724at2"/>
<protein>
    <submittedName>
        <fullName evidence="2">Uncharacterized protein</fullName>
    </submittedName>
</protein>
<evidence type="ECO:0000313" key="3">
    <source>
        <dbReference type="Proteomes" id="UP000216107"/>
    </source>
</evidence>
<dbReference type="Proteomes" id="UP000216107">
    <property type="component" value="Unassembled WGS sequence"/>
</dbReference>
<evidence type="ECO:0000313" key="4">
    <source>
        <dbReference type="Proteomes" id="UP000623509"/>
    </source>
</evidence>
<dbReference type="EMBL" id="MDUX01000050">
    <property type="protein sequence ID" value="KAF7598384.1"/>
    <property type="molecule type" value="Genomic_DNA"/>
</dbReference>
<dbReference type="AlphaFoldDB" id="A0A272EPZ0"/>
<name>A0A272EPZ0_9RHOO</name>
<proteinExistence type="predicted"/>
<accession>A0A272EPZ0</accession>
<keyword evidence="4" id="KW-1185">Reference proteome</keyword>
<sequence length="219" mass="23890">MDAQPVADTFGFTQAAHRISTTGLTRQVNQIALDCYRSAGILRVLRLSLLNGDKDEVSLFDVQAAVEAALAAMPNPDGESFNAIDDISSDINQAVRSLLQRQQAVADLLEAMEVAARMDRTLEEINEAANTAYGVVAILPDGQRHWDAFCELIVRRGLSVEMIDLGPGFGPRPQINNPETLKLSKVVQRRTKAFARAVHAQSAAIALQSKPAKRRKEQA</sequence>
<reference evidence="1 4" key="1">
    <citation type="submission" date="2016-08" db="EMBL/GenBank/DDBJ databases">
        <title>Candidatus Dactylopiibacterium carminicum genome sequence.</title>
        <authorList>
            <person name="Ramirez-Puebla S.T."/>
            <person name="Ormeno-Orrillo E."/>
            <person name="Vera-Ponce De Leon A."/>
            <person name="Luis L."/>
            <person name="Sanchez-Flores A."/>
            <person name="Monica R."/>
            <person name="Martinez-Romero E."/>
        </authorList>
    </citation>
    <scope>NUCLEOTIDE SEQUENCE [LARGE SCALE GENOMIC DNA]</scope>
    <source>
        <strain evidence="1">END1</strain>
    </source>
</reference>